<dbReference type="Gene3D" id="3.30.420.140">
    <property type="entry name" value="YqgF/RNase H-like domain"/>
    <property type="match status" value="1"/>
</dbReference>
<comment type="subcellular location">
    <subcellularLocation>
        <location evidence="5">Cytoplasm</location>
    </subcellularLocation>
</comment>
<feature type="domain" description="YqgF/RNase H-like" evidence="6">
    <location>
        <begin position="1"/>
        <end position="99"/>
    </location>
</feature>
<comment type="similarity">
    <text evidence="5">Belongs to the YqgF HJR family.</text>
</comment>
<protein>
    <recommendedName>
        <fullName evidence="5">Putative pre-16S rRNA nuclease</fullName>
        <ecNumber evidence="5">3.1.-.-</ecNumber>
    </recommendedName>
</protein>
<evidence type="ECO:0000256" key="5">
    <source>
        <dbReference type="HAMAP-Rule" id="MF_00651"/>
    </source>
</evidence>
<dbReference type="Pfam" id="PF03652">
    <property type="entry name" value="RuvX"/>
    <property type="match status" value="1"/>
</dbReference>
<comment type="function">
    <text evidence="5">Could be a nuclease involved in processing of the 5'-end of pre-16S rRNA.</text>
</comment>
<keyword evidence="4 5" id="KW-0378">Hydrolase</keyword>
<dbReference type="EMBL" id="LCIJ01000004">
    <property type="protein sequence ID" value="KKT52993.1"/>
    <property type="molecule type" value="Genomic_DNA"/>
</dbReference>
<dbReference type="PANTHER" id="PTHR33317:SF4">
    <property type="entry name" value="POLYNUCLEOTIDYL TRANSFERASE, RIBONUCLEASE H-LIKE SUPERFAMILY PROTEIN"/>
    <property type="match status" value="1"/>
</dbReference>
<evidence type="ECO:0000256" key="3">
    <source>
        <dbReference type="ARBA" id="ARBA00022722"/>
    </source>
</evidence>
<evidence type="ECO:0000256" key="4">
    <source>
        <dbReference type="ARBA" id="ARBA00022801"/>
    </source>
</evidence>
<reference evidence="7 8" key="1">
    <citation type="journal article" date="2015" name="Nature">
        <title>rRNA introns, odd ribosomes, and small enigmatic genomes across a large radiation of phyla.</title>
        <authorList>
            <person name="Brown C.T."/>
            <person name="Hug L.A."/>
            <person name="Thomas B.C."/>
            <person name="Sharon I."/>
            <person name="Castelle C.J."/>
            <person name="Singh A."/>
            <person name="Wilkins M.J."/>
            <person name="Williams K.H."/>
            <person name="Banfield J.F."/>
        </authorList>
    </citation>
    <scope>NUCLEOTIDE SEQUENCE [LARGE SCALE GENOMIC DNA]</scope>
</reference>
<dbReference type="InterPro" id="IPR006641">
    <property type="entry name" value="YqgF/RNaseH-like_dom"/>
</dbReference>
<evidence type="ECO:0000256" key="1">
    <source>
        <dbReference type="ARBA" id="ARBA00022490"/>
    </source>
</evidence>
<evidence type="ECO:0000259" key="6">
    <source>
        <dbReference type="SMART" id="SM00732"/>
    </source>
</evidence>
<gene>
    <name evidence="7" type="ORF">VE96_C0004G0005</name>
</gene>
<name>A0A0G1I2E2_UNCK3</name>
<keyword evidence="3 5" id="KW-0540">Nuclease</keyword>
<dbReference type="AlphaFoldDB" id="A0A0G1I2E2"/>
<comment type="caution">
    <text evidence="7">The sequence shown here is derived from an EMBL/GenBank/DDBJ whole genome shotgun (WGS) entry which is preliminary data.</text>
</comment>
<dbReference type="GO" id="GO:0005829">
    <property type="term" value="C:cytosol"/>
    <property type="evidence" value="ECO:0007669"/>
    <property type="project" value="TreeGrafter"/>
</dbReference>
<dbReference type="NCBIfam" id="TIGR00250">
    <property type="entry name" value="RNAse_H_YqgF"/>
    <property type="match status" value="1"/>
</dbReference>
<dbReference type="GO" id="GO:0004518">
    <property type="term" value="F:nuclease activity"/>
    <property type="evidence" value="ECO:0007669"/>
    <property type="project" value="UniProtKB-KW"/>
</dbReference>
<dbReference type="EC" id="3.1.-.-" evidence="5"/>
<dbReference type="CDD" id="cd16964">
    <property type="entry name" value="YqgF"/>
    <property type="match status" value="1"/>
</dbReference>
<organism evidence="7 8">
    <name type="scientific">candidate division Kazan bacterium GW2011_GWA1_44_22</name>
    <dbReference type="NCBI Taxonomy" id="1620410"/>
    <lineage>
        <taxon>Bacteria</taxon>
        <taxon>Bacteria division Kazan-3B-28</taxon>
    </lineage>
</organism>
<dbReference type="SUPFAM" id="SSF53098">
    <property type="entry name" value="Ribonuclease H-like"/>
    <property type="match status" value="1"/>
</dbReference>
<keyword evidence="1 5" id="KW-0963">Cytoplasm</keyword>
<dbReference type="GO" id="GO:0000967">
    <property type="term" value="P:rRNA 5'-end processing"/>
    <property type="evidence" value="ECO:0007669"/>
    <property type="project" value="UniProtKB-UniRule"/>
</dbReference>
<evidence type="ECO:0000313" key="7">
    <source>
        <dbReference type="EMBL" id="KKT52993.1"/>
    </source>
</evidence>
<dbReference type="InterPro" id="IPR005227">
    <property type="entry name" value="YqgF"/>
</dbReference>
<dbReference type="GO" id="GO:0016788">
    <property type="term" value="F:hydrolase activity, acting on ester bonds"/>
    <property type="evidence" value="ECO:0007669"/>
    <property type="project" value="UniProtKB-UniRule"/>
</dbReference>
<keyword evidence="2 5" id="KW-0690">Ribosome biogenesis</keyword>
<dbReference type="Proteomes" id="UP000034752">
    <property type="component" value="Unassembled WGS sequence"/>
</dbReference>
<evidence type="ECO:0000313" key="8">
    <source>
        <dbReference type="Proteomes" id="UP000034752"/>
    </source>
</evidence>
<dbReference type="PANTHER" id="PTHR33317">
    <property type="entry name" value="POLYNUCLEOTIDYL TRANSFERASE, RIBONUCLEASE H-LIKE SUPERFAMILY PROTEIN"/>
    <property type="match status" value="1"/>
</dbReference>
<evidence type="ECO:0000256" key="2">
    <source>
        <dbReference type="ARBA" id="ARBA00022517"/>
    </source>
</evidence>
<dbReference type="HAMAP" id="MF_00651">
    <property type="entry name" value="Nuclease_YqgF"/>
    <property type="match status" value="1"/>
</dbReference>
<dbReference type="InterPro" id="IPR037027">
    <property type="entry name" value="YqgF/RNaseH-like_dom_sf"/>
</dbReference>
<dbReference type="SMART" id="SM00732">
    <property type="entry name" value="YqgFc"/>
    <property type="match status" value="1"/>
</dbReference>
<sequence length="133" mass="14596">MKILGIDLGKKRIGVALGETEHKLVVGLPTIINNHATLSALADIIHRENIQKLIIGLPRTMTGQAGKQAVYTRKWGEMAARILQIDIAYTDERLSSKMARDSLATLGKALKKEDIDQAAAVFILQGYMDSLKN</sequence>
<proteinExistence type="inferred from homology"/>
<dbReference type="InterPro" id="IPR012337">
    <property type="entry name" value="RNaseH-like_sf"/>
</dbReference>
<accession>A0A0G1I2E2</accession>